<dbReference type="RefSeq" id="XP_051860836.1">
    <property type="nucleotide sequence ID" value="XM_052004876.1"/>
</dbReference>
<evidence type="ECO:0000256" key="1">
    <source>
        <dbReference type="SAM" id="SignalP"/>
    </source>
</evidence>
<name>A0A9C6SVZ2_DROAB</name>
<dbReference type="Proteomes" id="UP000515160">
    <property type="component" value="Chromosome 3"/>
</dbReference>
<organism evidence="2 3">
    <name type="scientific">Drosophila albomicans</name>
    <name type="common">Fruit fly</name>
    <dbReference type="NCBI Taxonomy" id="7291"/>
    <lineage>
        <taxon>Eukaryota</taxon>
        <taxon>Metazoa</taxon>
        <taxon>Ecdysozoa</taxon>
        <taxon>Arthropoda</taxon>
        <taxon>Hexapoda</taxon>
        <taxon>Insecta</taxon>
        <taxon>Pterygota</taxon>
        <taxon>Neoptera</taxon>
        <taxon>Endopterygota</taxon>
        <taxon>Diptera</taxon>
        <taxon>Brachycera</taxon>
        <taxon>Muscomorpha</taxon>
        <taxon>Ephydroidea</taxon>
        <taxon>Drosophilidae</taxon>
        <taxon>Drosophila</taxon>
    </lineage>
</organism>
<feature type="chain" id="PRO_5039351343" evidence="1">
    <location>
        <begin position="22"/>
        <end position="184"/>
    </location>
</feature>
<evidence type="ECO:0000313" key="3">
    <source>
        <dbReference type="RefSeq" id="XP_051860836.1"/>
    </source>
</evidence>
<accession>A0A9C6SVZ2</accession>
<keyword evidence="2" id="KW-1185">Reference proteome</keyword>
<protein>
    <submittedName>
        <fullName evidence="3">Uncharacterized protein LOC127565596</fullName>
    </submittedName>
</protein>
<dbReference type="OrthoDB" id="7851871at2759"/>
<dbReference type="Pfam" id="PF06477">
    <property type="entry name" value="DUF1091"/>
    <property type="match status" value="1"/>
</dbReference>
<dbReference type="GeneID" id="127565596"/>
<dbReference type="AlphaFoldDB" id="A0A9C6SVZ2"/>
<gene>
    <name evidence="3" type="primary">LOC127565596</name>
</gene>
<dbReference type="InterPro" id="IPR010512">
    <property type="entry name" value="DUF1091"/>
</dbReference>
<reference evidence="3" key="1">
    <citation type="submission" date="2025-08" db="UniProtKB">
        <authorList>
            <consortium name="RefSeq"/>
        </authorList>
    </citation>
    <scope>IDENTIFICATION</scope>
    <source>
        <strain evidence="3">15112-1751.03</strain>
        <tissue evidence="3">Whole Adult</tissue>
    </source>
</reference>
<dbReference type="PANTHER" id="PTHR21112:SF0">
    <property type="entry name" value="CHEMOSENSORY PROTEIN A 29A-RELATED"/>
    <property type="match status" value="1"/>
</dbReference>
<dbReference type="PANTHER" id="PTHR21112">
    <property type="entry name" value="CHEMOSENSORY PROTEIN A 29A-RELATED"/>
    <property type="match status" value="1"/>
</dbReference>
<keyword evidence="1" id="KW-0732">Signal</keyword>
<proteinExistence type="predicted"/>
<sequence length="184" mass="20768">MMYFKADIFYMLIFCLRPISCGRGQTYEVTQIDTIDIPGNLVETSSRIIGRDSTINGTWEFLEEVNDDAKMEIGIFVDTAKNGDWKPRALKPPVLGVCTSLKRYFNSYIKKSFITGVTTDFDFKNGDLCPVPKGKSWIKNVILDTDKWMNVMPTGYVKVQISFTKDNVFGGAFAVIVNIENKSS</sequence>
<evidence type="ECO:0000313" key="2">
    <source>
        <dbReference type="Proteomes" id="UP000515160"/>
    </source>
</evidence>
<feature type="signal peptide" evidence="1">
    <location>
        <begin position="1"/>
        <end position="21"/>
    </location>
</feature>